<keyword evidence="3" id="KW-0813">Transport</keyword>
<feature type="transmembrane region" description="Helical" evidence="8">
    <location>
        <begin position="312"/>
        <end position="330"/>
    </location>
</feature>
<name>A0A290HGU9_9BACT</name>
<reference evidence="10" key="1">
    <citation type="submission" date="2017-09" db="EMBL/GenBank/DDBJ databases">
        <title>The complete genome of Sulfurospirillum sp. JPD-1.</title>
        <authorList>
            <person name="Goris T."/>
        </authorList>
    </citation>
    <scope>NUCLEOTIDE SEQUENCE [LARGE SCALE GENOMIC DNA]</scope>
    <source>
        <strain evidence="10">JPD-1</strain>
    </source>
</reference>
<feature type="transmembrane region" description="Helical" evidence="8">
    <location>
        <begin position="246"/>
        <end position="270"/>
    </location>
</feature>
<evidence type="ECO:0000256" key="2">
    <source>
        <dbReference type="ARBA" id="ARBA00007935"/>
    </source>
</evidence>
<comment type="similarity">
    <text evidence="2">Belongs to the binding-protein-dependent transport system permease family. FecCD subfamily.</text>
</comment>
<evidence type="ECO:0000256" key="6">
    <source>
        <dbReference type="ARBA" id="ARBA00022989"/>
    </source>
</evidence>
<proteinExistence type="inferred from homology"/>
<feature type="transmembrane region" description="Helical" evidence="8">
    <location>
        <begin position="151"/>
        <end position="171"/>
    </location>
</feature>
<evidence type="ECO:0000256" key="8">
    <source>
        <dbReference type="SAM" id="Phobius"/>
    </source>
</evidence>
<dbReference type="OrthoDB" id="9782305at2"/>
<evidence type="ECO:0000256" key="3">
    <source>
        <dbReference type="ARBA" id="ARBA00022448"/>
    </source>
</evidence>
<dbReference type="RefSeq" id="WP_096047477.1">
    <property type="nucleotide sequence ID" value="NZ_CP023275.1"/>
</dbReference>
<feature type="transmembrane region" description="Helical" evidence="8">
    <location>
        <begin position="96"/>
        <end position="114"/>
    </location>
</feature>
<evidence type="ECO:0000256" key="1">
    <source>
        <dbReference type="ARBA" id="ARBA00004651"/>
    </source>
</evidence>
<dbReference type="CDD" id="cd06550">
    <property type="entry name" value="TM_ABC_iron-siderophores_like"/>
    <property type="match status" value="1"/>
</dbReference>
<feature type="transmembrane region" description="Helical" evidence="8">
    <location>
        <begin position="207"/>
        <end position="226"/>
    </location>
</feature>
<keyword evidence="6 8" id="KW-1133">Transmembrane helix</keyword>
<dbReference type="InterPro" id="IPR037294">
    <property type="entry name" value="ABC_BtuC-like"/>
</dbReference>
<feature type="transmembrane region" description="Helical" evidence="8">
    <location>
        <begin position="120"/>
        <end position="139"/>
    </location>
</feature>
<keyword evidence="4" id="KW-1003">Cell membrane</keyword>
<dbReference type="PANTHER" id="PTHR30472:SF70">
    <property type="entry name" value="MOLYBDATE IMPORT SYSTEM PERMEASE PROTEIN MOLB"/>
    <property type="match status" value="1"/>
</dbReference>
<evidence type="ECO:0000256" key="4">
    <source>
        <dbReference type="ARBA" id="ARBA00022475"/>
    </source>
</evidence>
<keyword evidence="5 8" id="KW-0812">Transmembrane</keyword>
<dbReference type="InterPro" id="IPR000522">
    <property type="entry name" value="ABC_transptr_permease_BtuC"/>
</dbReference>
<sequence>MKNSLLFSMIIVALGASLLISLALGRYEIDLRTLGQLLLWKFFTIGTAPHEVALLSNIVFDIRLPRILAVVLVGAALSVSGGAFQAMFVNPLVSPGILGVLAGASFGAALGIMISNSWLGVQLFSFTFGFVAVLVALGVAKIYGRSGSQTILLVLGGVISSSLFSALLSTVKYVADPYNKLPTIVYWLMGSFSAVDMKTLSSVAMPLILSTIVLSLMGKYLNVLSLGDDDAKALGIRVAWVRNSAILLATLLSTLTVVVAGMIGWVGLIIPHIARFLVGADNRVLLPMCALLGATFLVIVDTLCRTSMSVEIPIGIATSLIGIPIFIFALKNAKKGFA</sequence>
<protein>
    <submittedName>
        <fullName evidence="9">Iron chelate uptake transporter (FeCT) family transport system permease</fullName>
    </submittedName>
</protein>
<dbReference type="Gene3D" id="1.10.3470.10">
    <property type="entry name" value="ABC transporter involved in vitamin B12 uptake, BtuC"/>
    <property type="match status" value="1"/>
</dbReference>
<dbReference type="GO" id="GO:0033214">
    <property type="term" value="P:siderophore-iron import into cell"/>
    <property type="evidence" value="ECO:0007669"/>
    <property type="project" value="TreeGrafter"/>
</dbReference>
<gene>
    <name evidence="9" type="ORF">SJPD1_2563</name>
</gene>
<evidence type="ECO:0000313" key="9">
    <source>
        <dbReference type="EMBL" id="ATB70657.1"/>
    </source>
</evidence>
<dbReference type="AlphaFoldDB" id="A0A290HGU9"/>
<dbReference type="EMBL" id="CP023275">
    <property type="protein sequence ID" value="ATB70657.1"/>
    <property type="molecule type" value="Genomic_DNA"/>
</dbReference>
<dbReference type="PANTHER" id="PTHR30472">
    <property type="entry name" value="FERRIC ENTEROBACTIN TRANSPORT SYSTEM PERMEASE PROTEIN"/>
    <property type="match status" value="1"/>
</dbReference>
<dbReference type="Pfam" id="PF01032">
    <property type="entry name" value="FecCD"/>
    <property type="match status" value="1"/>
</dbReference>
<dbReference type="GO" id="GO:0022857">
    <property type="term" value="F:transmembrane transporter activity"/>
    <property type="evidence" value="ECO:0007669"/>
    <property type="project" value="InterPro"/>
</dbReference>
<dbReference type="Proteomes" id="UP000217349">
    <property type="component" value="Chromosome"/>
</dbReference>
<dbReference type="KEGG" id="sulj:SJPD1_2563"/>
<dbReference type="GO" id="GO:0005886">
    <property type="term" value="C:plasma membrane"/>
    <property type="evidence" value="ECO:0007669"/>
    <property type="project" value="UniProtKB-SubCell"/>
</dbReference>
<feature type="transmembrane region" description="Helical" evidence="8">
    <location>
        <begin position="6"/>
        <end position="25"/>
    </location>
</feature>
<evidence type="ECO:0000313" key="10">
    <source>
        <dbReference type="Proteomes" id="UP000217349"/>
    </source>
</evidence>
<keyword evidence="7 8" id="KW-0472">Membrane</keyword>
<organism evidence="9 10">
    <name type="scientific">Sulfurospirillum diekertiae</name>
    <dbReference type="NCBI Taxonomy" id="1854492"/>
    <lineage>
        <taxon>Bacteria</taxon>
        <taxon>Pseudomonadati</taxon>
        <taxon>Campylobacterota</taxon>
        <taxon>Epsilonproteobacteria</taxon>
        <taxon>Campylobacterales</taxon>
        <taxon>Sulfurospirillaceae</taxon>
        <taxon>Sulfurospirillum</taxon>
    </lineage>
</organism>
<feature type="transmembrane region" description="Helical" evidence="8">
    <location>
        <begin position="66"/>
        <end position="89"/>
    </location>
</feature>
<evidence type="ECO:0000256" key="7">
    <source>
        <dbReference type="ARBA" id="ARBA00023136"/>
    </source>
</evidence>
<accession>A0A290HGU9</accession>
<dbReference type="FunFam" id="1.10.3470.10:FF:000001">
    <property type="entry name" value="Vitamin B12 ABC transporter permease BtuC"/>
    <property type="match status" value="1"/>
</dbReference>
<evidence type="ECO:0000256" key="5">
    <source>
        <dbReference type="ARBA" id="ARBA00022692"/>
    </source>
</evidence>
<feature type="transmembrane region" description="Helical" evidence="8">
    <location>
        <begin position="282"/>
        <end position="300"/>
    </location>
</feature>
<dbReference type="SUPFAM" id="SSF81345">
    <property type="entry name" value="ABC transporter involved in vitamin B12 uptake, BtuC"/>
    <property type="match status" value="1"/>
</dbReference>
<comment type="subcellular location">
    <subcellularLocation>
        <location evidence="1">Cell membrane</location>
        <topology evidence="1">Multi-pass membrane protein</topology>
    </subcellularLocation>
</comment>